<name>A0A518HCG8_9BACT</name>
<dbReference type="RefSeq" id="WP_145277137.1">
    <property type="nucleotide sequence ID" value="NZ_CP036426.1"/>
</dbReference>
<proteinExistence type="predicted"/>
<dbReference type="Proteomes" id="UP000317835">
    <property type="component" value="Chromosome"/>
</dbReference>
<sequence length="70" mass="7269">MRRPKDRRVAPVLEGLEGRHLQSGLAASTQGAPASLLLPHVEQGNPQPTDPGRAPGSGGESRIIAILIGL</sequence>
<evidence type="ECO:0000313" key="3">
    <source>
        <dbReference type="Proteomes" id="UP000317835"/>
    </source>
</evidence>
<dbReference type="EMBL" id="CP036426">
    <property type="protein sequence ID" value="QDV38551.1"/>
    <property type="molecule type" value="Genomic_DNA"/>
</dbReference>
<gene>
    <name evidence="2" type="ORF">ElP_65060</name>
</gene>
<accession>A0A518HCG8</accession>
<dbReference type="KEGG" id="tpla:ElP_65060"/>
<evidence type="ECO:0000313" key="2">
    <source>
        <dbReference type="EMBL" id="QDV38551.1"/>
    </source>
</evidence>
<evidence type="ECO:0000256" key="1">
    <source>
        <dbReference type="SAM" id="MobiDB-lite"/>
    </source>
</evidence>
<protein>
    <submittedName>
        <fullName evidence="2">Uncharacterized protein</fullName>
    </submittedName>
</protein>
<dbReference type="AlphaFoldDB" id="A0A518HCG8"/>
<organism evidence="2 3">
    <name type="scientific">Tautonia plasticadhaerens</name>
    <dbReference type="NCBI Taxonomy" id="2527974"/>
    <lineage>
        <taxon>Bacteria</taxon>
        <taxon>Pseudomonadati</taxon>
        <taxon>Planctomycetota</taxon>
        <taxon>Planctomycetia</taxon>
        <taxon>Isosphaerales</taxon>
        <taxon>Isosphaeraceae</taxon>
        <taxon>Tautonia</taxon>
    </lineage>
</organism>
<feature type="region of interest" description="Disordered" evidence="1">
    <location>
        <begin position="39"/>
        <end position="59"/>
    </location>
</feature>
<keyword evidence="3" id="KW-1185">Reference proteome</keyword>
<reference evidence="2 3" key="1">
    <citation type="submission" date="2019-02" db="EMBL/GenBank/DDBJ databases">
        <title>Deep-cultivation of Planctomycetes and their phenomic and genomic characterization uncovers novel biology.</title>
        <authorList>
            <person name="Wiegand S."/>
            <person name="Jogler M."/>
            <person name="Boedeker C."/>
            <person name="Pinto D."/>
            <person name="Vollmers J."/>
            <person name="Rivas-Marin E."/>
            <person name="Kohn T."/>
            <person name="Peeters S.H."/>
            <person name="Heuer A."/>
            <person name="Rast P."/>
            <person name="Oberbeckmann S."/>
            <person name="Bunk B."/>
            <person name="Jeske O."/>
            <person name="Meyerdierks A."/>
            <person name="Storesund J.E."/>
            <person name="Kallscheuer N."/>
            <person name="Luecker S."/>
            <person name="Lage O.M."/>
            <person name="Pohl T."/>
            <person name="Merkel B.J."/>
            <person name="Hornburger P."/>
            <person name="Mueller R.-W."/>
            <person name="Bruemmer F."/>
            <person name="Labrenz M."/>
            <person name="Spormann A.M."/>
            <person name="Op den Camp H."/>
            <person name="Overmann J."/>
            <person name="Amann R."/>
            <person name="Jetten M.S.M."/>
            <person name="Mascher T."/>
            <person name="Medema M.H."/>
            <person name="Devos D.P."/>
            <person name="Kaster A.-K."/>
            <person name="Ovreas L."/>
            <person name="Rohde M."/>
            <person name="Galperin M.Y."/>
            <person name="Jogler C."/>
        </authorList>
    </citation>
    <scope>NUCLEOTIDE SEQUENCE [LARGE SCALE GENOMIC DNA]</scope>
    <source>
        <strain evidence="2 3">ElP</strain>
    </source>
</reference>